<dbReference type="EMBL" id="PUJU01000013">
    <property type="protein sequence ID" value="NHB87670.1"/>
    <property type="molecule type" value="Genomic_DNA"/>
</dbReference>
<dbReference type="Pfam" id="PF07751">
    <property type="entry name" value="Abi_2"/>
    <property type="match status" value="1"/>
</dbReference>
<name>A0ABX0GEW3_9GAMM</name>
<reference evidence="1 2" key="1">
    <citation type="submission" date="2018-02" db="EMBL/GenBank/DDBJ databases">
        <authorList>
            <person name="Machado R.A."/>
        </authorList>
    </citation>
    <scope>NUCLEOTIDE SEQUENCE [LARGE SCALE GENOMIC DNA]</scope>
    <source>
        <strain evidence="1 2">T327</strain>
    </source>
</reference>
<dbReference type="Proteomes" id="UP000697802">
    <property type="component" value="Unassembled WGS sequence"/>
</dbReference>
<evidence type="ECO:0000313" key="2">
    <source>
        <dbReference type="Proteomes" id="UP000697802"/>
    </source>
</evidence>
<accession>A0ABX0GEW3</accession>
<sequence length="119" mass="13957">MLSQISYHHFKIYLHLFLNPASSTLQKLAAEFGARKFSTLSNWVTVLHDVRNKFAHHSRLWNVNLSAPKDMNQMIKTLGITSLDFFDTIDDLIQRYPAIRPYLRSAGFAHNWRADPFWH</sequence>
<evidence type="ECO:0008006" key="3">
    <source>
        <dbReference type="Google" id="ProtNLM"/>
    </source>
</evidence>
<protein>
    <recommendedName>
        <fullName evidence="3">Abi family protein</fullName>
    </recommendedName>
</protein>
<proteinExistence type="predicted"/>
<comment type="caution">
    <text evidence="1">The sequence shown here is derived from an EMBL/GenBank/DDBJ whole genome shotgun (WGS) entry which is preliminary data.</text>
</comment>
<gene>
    <name evidence="1" type="ORF">C5471_08100</name>
</gene>
<organism evidence="1 2">
    <name type="scientific">Photorhabdus tasmaniensis</name>
    <dbReference type="NCBI Taxonomy" id="1004159"/>
    <lineage>
        <taxon>Bacteria</taxon>
        <taxon>Pseudomonadati</taxon>
        <taxon>Pseudomonadota</taxon>
        <taxon>Gammaproteobacteria</taxon>
        <taxon>Enterobacterales</taxon>
        <taxon>Morganellaceae</taxon>
        <taxon>Photorhabdus</taxon>
    </lineage>
</organism>
<dbReference type="InterPro" id="IPR011664">
    <property type="entry name" value="Abi_system_AbiD/AbiF-like"/>
</dbReference>
<evidence type="ECO:0000313" key="1">
    <source>
        <dbReference type="EMBL" id="NHB87670.1"/>
    </source>
</evidence>
<keyword evidence="2" id="KW-1185">Reference proteome</keyword>
<dbReference type="RefSeq" id="WP_133813276.1">
    <property type="nucleotide sequence ID" value="NZ_CAWPIF010000013.1"/>
</dbReference>